<dbReference type="AlphaFoldDB" id="A0A2T3RR08"/>
<dbReference type="InterPro" id="IPR010749">
    <property type="entry name" value="YfeC-like"/>
</dbReference>
<dbReference type="Proteomes" id="UP000663211">
    <property type="component" value="Chromosome"/>
</dbReference>
<evidence type="ECO:0000313" key="3">
    <source>
        <dbReference type="EMBL" id="TBR56149.1"/>
    </source>
</evidence>
<sequence>MKRLRNKMTTEELAECLGVAKQTVNRWIREKGWKTEKFPGVKGGRARLILIDTQVCAFIQNTPAFHNTPMLLEAEEPLAEYAPGIRTPAYRQIISAIDNMTHVEQEKVAQFLSREGIRNFLSRLDIDESV</sequence>
<evidence type="ECO:0000313" key="6">
    <source>
        <dbReference type="Proteomes" id="UP000292187"/>
    </source>
</evidence>
<gene>
    <name evidence="1" type="ORF">C7B09_11615</name>
    <name evidence="3" type="ORF">EYS06_00540</name>
    <name evidence="2" type="ORF">JRC44_07445</name>
    <name evidence="4" type="ORF">PS049_12920</name>
</gene>
<dbReference type="EMBL" id="CP117562">
    <property type="protein sequence ID" value="WDB27301.1"/>
    <property type="molecule type" value="Genomic_DNA"/>
</dbReference>
<keyword evidence="5" id="KW-1185">Reference proteome</keyword>
<evidence type="ECO:0000313" key="7">
    <source>
        <dbReference type="Proteomes" id="UP000663211"/>
    </source>
</evidence>
<dbReference type="EMBL" id="CP070296">
    <property type="protein sequence ID" value="QST74899.1"/>
    <property type="molecule type" value="Genomic_DNA"/>
</dbReference>
<accession>A0A2T3RR08</accession>
<dbReference type="Proteomes" id="UP000240382">
    <property type="component" value="Unassembled WGS sequence"/>
</dbReference>
<proteinExistence type="predicted"/>
<dbReference type="InterPro" id="IPR001387">
    <property type="entry name" value="Cro/C1-type_HTH"/>
</dbReference>
<dbReference type="InterPro" id="IPR009061">
    <property type="entry name" value="DNA-bd_dom_put_sf"/>
</dbReference>
<dbReference type="CDD" id="cd00093">
    <property type="entry name" value="HTH_XRE"/>
    <property type="match status" value="1"/>
</dbReference>
<dbReference type="Pfam" id="PF07037">
    <property type="entry name" value="YfeC-like"/>
    <property type="match status" value="1"/>
</dbReference>
<dbReference type="Proteomes" id="UP001219219">
    <property type="component" value="Chromosome"/>
</dbReference>
<dbReference type="Gene3D" id="1.10.260.40">
    <property type="entry name" value="lambda repressor-like DNA-binding domains"/>
    <property type="match status" value="1"/>
</dbReference>
<name>A0A2T3RR08_ESCAL</name>
<keyword evidence="3" id="KW-0238">DNA-binding</keyword>
<dbReference type="RefSeq" id="WP_000826487.1">
    <property type="nucleotide sequence ID" value="NZ_AP014857.1"/>
</dbReference>
<dbReference type="Proteomes" id="UP000292187">
    <property type="component" value="Unassembled WGS sequence"/>
</dbReference>
<reference evidence="1 5" key="1">
    <citation type="submission" date="2018-03" db="EMBL/GenBank/DDBJ databases">
        <title>Whole Genome Sequencing of Escherichia coli isolates from wildlife.</title>
        <authorList>
            <person name="Whitehouse C.A."/>
            <person name="Lacher D.W."/>
            <person name="Mammel M.K."/>
            <person name="Barnaba T."/>
            <person name="Lorch J.M."/>
        </authorList>
    </citation>
    <scope>NUCLEOTIDE SEQUENCE [LARGE SCALE GENOMIC DNA]</scope>
    <source>
        <strain evidence="1 5">20507-2</strain>
    </source>
</reference>
<dbReference type="GeneID" id="89517212"/>
<evidence type="ECO:0000313" key="2">
    <source>
        <dbReference type="EMBL" id="QST74899.1"/>
    </source>
</evidence>
<evidence type="ECO:0000313" key="1">
    <source>
        <dbReference type="EMBL" id="PSY41898.1"/>
    </source>
</evidence>
<evidence type="ECO:0000313" key="5">
    <source>
        <dbReference type="Proteomes" id="UP000240382"/>
    </source>
</evidence>
<organism evidence="3 6">
    <name type="scientific">Escherichia albertii</name>
    <dbReference type="NCBI Taxonomy" id="208962"/>
    <lineage>
        <taxon>Bacteria</taxon>
        <taxon>Pseudomonadati</taxon>
        <taxon>Pseudomonadota</taxon>
        <taxon>Gammaproteobacteria</taxon>
        <taxon>Enterobacterales</taxon>
        <taxon>Enterobacteriaceae</taxon>
        <taxon>Escherichia</taxon>
    </lineage>
</organism>
<evidence type="ECO:0000313" key="4">
    <source>
        <dbReference type="EMBL" id="WDB27301.1"/>
    </source>
</evidence>
<protein>
    <submittedName>
        <fullName evidence="2 3">DNA-binding transcriptional regulator</fullName>
    </submittedName>
    <submittedName>
        <fullName evidence="1">Helix-turn-helix domain-containing protein</fullName>
    </submittedName>
</protein>
<reference evidence="3 6" key="2">
    <citation type="submission" date="2019-02" db="EMBL/GenBank/DDBJ databases">
        <title>Draft genome sequence of Escherichia albertii strain Mex-12/320a, isolated from an infant with diarrhea, harboring virulence genes associated with diarrheagenic strains of enteropathogenic E. coli.</title>
        <authorList>
            <person name="Maldonado-Puga S."/>
            <person name="Meza-Segura M."/>
            <person name="Zaidi M.B."/>
            <person name="Estrada-Garcia T."/>
        </authorList>
    </citation>
    <scope>NUCLEOTIDE SEQUENCE [LARGE SCALE GENOMIC DNA]</scope>
    <source>
        <strain evidence="3 6">Mex-12/320a</strain>
    </source>
</reference>
<dbReference type="EMBL" id="PYQT01000011">
    <property type="protein sequence ID" value="PSY41898.1"/>
    <property type="molecule type" value="Genomic_DNA"/>
</dbReference>
<dbReference type="SUPFAM" id="SSF46955">
    <property type="entry name" value="Putative DNA-binding domain"/>
    <property type="match status" value="1"/>
</dbReference>
<dbReference type="InterPro" id="IPR010982">
    <property type="entry name" value="Lambda_DNA-bd_dom_sf"/>
</dbReference>
<dbReference type="EMBL" id="SIZV01000001">
    <property type="protein sequence ID" value="TBR56149.1"/>
    <property type="molecule type" value="Genomic_DNA"/>
</dbReference>
<reference evidence="4" key="4">
    <citation type="submission" date="2023-02" db="EMBL/GenBank/DDBJ databases">
        <title>Escherichia albertii as a potential enteropathogen in the light of epidemiological and genomic studies.</title>
        <authorList>
            <person name="Leszczynska K."/>
            <person name="Swiecicka I."/>
            <person name="Daniluk T."/>
            <person name="Lebensztejn D."/>
            <person name="Chmielewska S."/>
            <person name="Leszczynska D."/>
            <person name="Gawor J."/>
            <person name="Kliber M."/>
        </authorList>
    </citation>
    <scope>NUCLEOTIDE SEQUENCE</scope>
    <source>
        <strain evidence="4">BIA_7</strain>
    </source>
</reference>
<reference evidence="2 7" key="3">
    <citation type="submission" date="2021-03" db="EMBL/GenBank/DDBJ databases">
        <title>Comparative genomics of Chinese and international isolates of Escherichia albertii: population structure and evolution of virulence and antimicrobial resistance.</title>
        <authorList>
            <person name="Wang H."/>
            <person name="Xiong Y."/>
            <person name="Luo L."/>
        </authorList>
    </citation>
    <scope>NUCLEOTIDE SEQUENCE [LARGE SCALE GENOMIC DNA]</scope>
    <source>
        <strain evidence="2 7">Sample 165</strain>
    </source>
</reference>
<dbReference type="GO" id="GO:0003677">
    <property type="term" value="F:DNA binding"/>
    <property type="evidence" value="ECO:0007669"/>
    <property type="project" value="UniProtKB-KW"/>
</dbReference>